<feature type="domain" description="DUF6534" evidence="3">
    <location>
        <begin position="153"/>
        <end position="239"/>
    </location>
</feature>
<keyword evidence="5" id="KW-1185">Reference proteome</keyword>
<dbReference type="PANTHER" id="PTHR40465:SF1">
    <property type="entry name" value="DUF6534 DOMAIN-CONTAINING PROTEIN"/>
    <property type="match status" value="1"/>
</dbReference>
<dbReference type="Pfam" id="PF20152">
    <property type="entry name" value="DUF6534"/>
    <property type="match status" value="1"/>
</dbReference>
<reference evidence="4" key="1">
    <citation type="submission" date="2020-11" db="EMBL/GenBank/DDBJ databases">
        <authorList>
            <consortium name="DOE Joint Genome Institute"/>
            <person name="Ahrendt S."/>
            <person name="Riley R."/>
            <person name="Andreopoulos W."/>
            <person name="Labutti K."/>
            <person name="Pangilinan J."/>
            <person name="Ruiz-Duenas F.J."/>
            <person name="Barrasa J.M."/>
            <person name="Sanchez-Garcia M."/>
            <person name="Camarero S."/>
            <person name="Miyauchi S."/>
            <person name="Serrano A."/>
            <person name="Linde D."/>
            <person name="Babiker R."/>
            <person name="Drula E."/>
            <person name="Ayuso-Fernandez I."/>
            <person name="Pacheco R."/>
            <person name="Padilla G."/>
            <person name="Ferreira P."/>
            <person name="Barriuso J."/>
            <person name="Kellner H."/>
            <person name="Castanera R."/>
            <person name="Alfaro M."/>
            <person name="Ramirez L."/>
            <person name="Pisabarro A.G."/>
            <person name="Kuo A."/>
            <person name="Tritt A."/>
            <person name="Lipzen A."/>
            <person name="He G."/>
            <person name="Yan M."/>
            <person name="Ng V."/>
            <person name="Cullen D."/>
            <person name="Martin F."/>
            <person name="Rosso M.-N."/>
            <person name="Henrissat B."/>
            <person name="Hibbett D."/>
            <person name="Martinez A.T."/>
            <person name="Grigoriev I.V."/>
        </authorList>
    </citation>
    <scope>NUCLEOTIDE SEQUENCE</scope>
    <source>
        <strain evidence="4">MF-IS2</strain>
    </source>
</reference>
<feature type="transmembrane region" description="Helical" evidence="2">
    <location>
        <begin position="6"/>
        <end position="23"/>
    </location>
</feature>
<keyword evidence="2" id="KW-0812">Transmembrane</keyword>
<name>A0A9P5XNK6_9AGAR</name>
<evidence type="ECO:0000256" key="2">
    <source>
        <dbReference type="SAM" id="Phobius"/>
    </source>
</evidence>
<feature type="compositionally biased region" description="Polar residues" evidence="1">
    <location>
        <begin position="266"/>
        <end position="280"/>
    </location>
</feature>
<feature type="transmembrane region" description="Helical" evidence="2">
    <location>
        <begin position="189"/>
        <end position="210"/>
    </location>
</feature>
<proteinExistence type="predicted"/>
<protein>
    <recommendedName>
        <fullName evidence="3">DUF6534 domain-containing protein</fullName>
    </recommendedName>
</protein>
<keyword evidence="2" id="KW-1133">Transmembrane helix</keyword>
<gene>
    <name evidence="4" type="ORF">P691DRAFT_754250</name>
</gene>
<evidence type="ECO:0000256" key="1">
    <source>
        <dbReference type="SAM" id="MobiDB-lite"/>
    </source>
</evidence>
<dbReference type="Proteomes" id="UP000807342">
    <property type="component" value="Unassembled WGS sequence"/>
</dbReference>
<feature type="compositionally biased region" description="Polar residues" evidence="1">
    <location>
        <begin position="325"/>
        <end position="334"/>
    </location>
</feature>
<evidence type="ECO:0000313" key="5">
    <source>
        <dbReference type="Proteomes" id="UP000807342"/>
    </source>
</evidence>
<feature type="compositionally biased region" description="Basic and acidic residues" evidence="1">
    <location>
        <begin position="392"/>
        <end position="401"/>
    </location>
</feature>
<accession>A0A9P5XNK6</accession>
<organism evidence="4 5">
    <name type="scientific">Macrolepiota fuliginosa MF-IS2</name>
    <dbReference type="NCBI Taxonomy" id="1400762"/>
    <lineage>
        <taxon>Eukaryota</taxon>
        <taxon>Fungi</taxon>
        <taxon>Dikarya</taxon>
        <taxon>Basidiomycota</taxon>
        <taxon>Agaricomycotina</taxon>
        <taxon>Agaricomycetes</taxon>
        <taxon>Agaricomycetidae</taxon>
        <taxon>Agaricales</taxon>
        <taxon>Agaricineae</taxon>
        <taxon>Agaricaceae</taxon>
        <taxon>Macrolepiota</taxon>
    </lineage>
</organism>
<feature type="transmembrane region" description="Helical" evidence="2">
    <location>
        <begin position="145"/>
        <end position="168"/>
    </location>
</feature>
<comment type="caution">
    <text evidence="4">The sequence shown here is derived from an EMBL/GenBank/DDBJ whole genome shotgun (WGS) entry which is preliminary data.</text>
</comment>
<feature type="transmembrane region" description="Helical" evidence="2">
    <location>
        <begin position="76"/>
        <end position="98"/>
    </location>
</feature>
<evidence type="ECO:0000259" key="3">
    <source>
        <dbReference type="Pfam" id="PF20152"/>
    </source>
</evidence>
<feature type="region of interest" description="Disordered" evidence="1">
    <location>
        <begin position="249"/>
        <end position="306"/>
    </location>
</feature>
<feature type="compositionally biased region" description="Basic residues" evidence="1">
    <location>
        <begin position="297"/>
        <end position="306"/>
    </location>
</feature>
<dbReference type="InterPro" id="IPR045339">
    <property type="entry name" value="DUF6534"/>
</dbReference>
<dbReference type="AlphaFoldDB" id="A0A9P5XNK6"/>
<dbReference type="PANTHER" id="PTHR40465">
    <property type="entry name" value="CHROMOSOME 1, WHOLE GENOME SHOTGUN SEQUENCE"/>
    <property type="match status" value="1"/>
</dbReference>
<keyword evidence="2" id="KW-0472">Membrane</keyword>
<feature type="compositionally biased region" description="Basic and acidic residues" evidence="1">
    <location>
        <begin position="336"/>
        <end position="345"/>
    </location>
</feature>
<dbReference type="EMBL" id="MU151052">
    <property type="protein sequence ID" value="KAF9454683.1"/>
    <property type="molecule type" value="Genomic_DNA"/>
</dbReference>
<sequence length="401" mass="45151">MLIGFTLNVFLFGMMTTQVYIYYTSFRKDRRWMKLYVLLVYILDTLNSVCDCVYLYDSLILHFGDPQILETANWVFALEPALNGVIGGLVQGFFAWRVVALTKNWILGSIVIACALTGGAAAIVTTCEVIKVPYFTRFQEFQAVVTLWLVSAILGDVLITSIMVWFLVSKHHKTGFRQSDLVVDRIIRLTVQTGLITSVVAIVDLVVYLTDSTGTHLIFNFILCKLYTNTLMSSLNSRKGWKFSLNSTGPSERLDDVESEADDVSPRSQNELESRSSNWLSKRMSRSAGHNVSLAHGSKKYSKKQKTLPEVFVHVESHELRDVSHNASPNSYSNESDEKLRHETIAEIPEIGDPPMKRDKKTVVIHANGFSASRQGRKEGKDSSFYAESDSDEPKKSQYSN</sequence>
<feature type="transmembrane region" description="Helical" evidence="2">
    <location>
        <begin position="105"/>
        <end position="125"/>
    </location>
</feature>
<feature type="transmembrane region" description="Helical" evidence="2">
    <location>
        <begin position="35"/>
        <end position="56"/>
    </location>
</feature>
<dbReference type="OrthoDB" id="3183258at2759"/>
<evidence type="ECO:0000313" key="4">
    <source>
        <dbReference type="EMBL" id="KAF9454683.1"/>
    </source>
</evidence>
<feature type="region of interest" description="Disordered" evidence="1">
    <location>
        <begin position="319"/>
        <end position="401"/>
    </location>
</feature>